<evidence type="ECO:0000259" key="4">
    <source>
        <dbReference type="PROSITE" id="PS51294"/>
    </source>
</evidence>
<evidence type="ECO:0000256" key="2">
    <source>
        <dbReference type="SAM" id="MobiDB-lite"/>
    </source>
</evidence>
<gene>
    <name evidence="5" type="ORF">QYE76_058625</name>
</gene>
<name>A0AAD8WQ61_LOLMU</name>
<organism evidence="5 6">
    <name type="scientific">Lolium multiflorum</name>
    <name type="common">Italian ryegrass</name>
    <name type="synonym">Lolium perenne subsp. multiflorum</name>
    <dbReference type="NCBI Taxonomy" id="4521"/>
    <lineage>
        <taxon>Eukaryota</taxon>
        <taxon>Viridiplantae</taxon>
        <taxon>Streptophyta</taxon>
        <taxon>Embryophyta</taxon>
        <taxon>Tracheophyta</taxon>
        <taxon>Spermatophyta</taxon>
        <taxon>Magnoliopsida</taxon>
        <taxon>Liliopsida</taxon>
        <taxon>Poales</taxon>
        <taxon>Poaceae</taxon>
        <taxon>BOP clade</taxon>
        <taxon>Pooideae</taxon>
        <taxon>Poodae</taxon>
        <taxon>Poeae</taxon>
        <taxon>Poeae Chloroplast Group 2 (Poeae type)</taxon>
        <taxon>Loliodinae</taxon>
        <taxon>Loliinae</taxon>
        <taxon>Lolium</taxon>
    </lineage>
</organism>
<dbReference type="InterPro" id="IPR001005">
    <property type="entry name" value="SANT/Myb"/>
</dbReference>
<dbReference type="SUPFAM" id="SSF46689">
    <property type="entry name" value="Homeodomain-like"/>
    <property type="match status" value="1"/>
</dbReference>
<feature type="domain" description="HTH myb-type" evidence="4">
    <location>
        <begin position="197"/>
        <end position="255"/>
    </location>
</feature>
<feature type="region of interest" description="Disordered" evidence="2">
    <location>
        <begin position="82"/>
        <end position="144"/>
    </location>
</feature>
<feature type="domain" description="Myb-like" evidence="3">
    <location>
        <begin position="197"/>
        <end position="251"/>
    </location>
</feature>
<dbReference type="AlphaFoldDB" id="A0AAD8WQ61"/>
<dbReference type="Pfam" id="PF00249">
    <property type="entry name" value="Myb_DNA-binding"/>
    <property type="match status" value="1"/>
</dbReference>
<evidence type="ECO:0000256" key="1">
    <source>
        <dbReference type="ARBA" id="ARBA00023125"/>
    </source>
</evidence>
<evidence type="ECO:0008006" key="7">
    <source>
        <dbReference type="Google" id="ProtNLM"/>
    </source>
</evidence>
<dbReference type="PANTHER" id="PTHR47122:SF11">
    <property type="entry name" value="MYB-LIKE DOMAIN-CONTAINING PROTEIN"/>
    <property type="match status" value="1"/>
</dbReference>
<dbReference type="PROSITE" id="PS50090">
    <property type="entry name" value="MYB_LIKE"/>
    <property type="match status" value="1"/>
</dbReference>
<evidence type="ECO:0000259" key="3">
    <source>
        <dbReference type="PROSITE" id="PS50090"/>
    </source>
</evidence>
<dbReference type="InterPro" id="IPR009057">
    <property type="entry name" value="Homeodomain-like_sf"/>
</dbReference>
<protein>
    <recommendedName>
        <fullName evidence="7">Myb-like domain-containing protein</fullName>
    </recommendedName>
</protein>
<sequence length="266" mass="30169">MDMARQQEAAADSFPAGDGWMANVLSSPVDRRSSTSTWPTQIEYESYSPTSYHGMTLQTCVPVPPETWKVRERRRHMPSVLLPEKEEAPATTALLDEREGNEEEEEEEEEDEEGREGGVSTQPLGCHWRTRPAPAATPREEGGSTSAIVDLLDYMRKSGSGPRRPRQKGKWWPLPDNFGSAPCFWDLCSSSKVDKHGPRKNNEHWTPEEVKVLVDGVSELGVGKWSKLKKRWFSDSIRTAVNLKDKWRNLLIAYTVRPTSKKKVIF</sequence>
<dbReference type="Gene3D" id="1.10.246.220">
    <property type="match status" value="1"/>
</dbReference>
<evidence type="ECO:0000313" key="5">
    <source>
        <dbReference type="EMBL" id="KAK1670466.1"/>
    </source>
</evidence>
<keyword evidence="1" id="KW-0238">DNA-binding</keyword>
<comment type="caution">
    <text evidence="5">The sequence shown here is derived from an EMBL/GenBank/DDBJ whole genome shotgun (WGS) entry which is preliminary data.</text>
</comment>
<dbReference type="GO" id="GO:0003677">
    <property type="term" value="F:DNA binding"/>
    <property type="evidence" value="ECO:0007669"/>
    <property type="project" value="UniProtKB-KW"/>
</dbReference>
<keyword evidence="6" id="KW-1185">Reference proteome</keyword>
<proteinExistence type="predicted"/>
<dbReference type="SMART" id="SM00717">
    <property type="entry name" value="SANT"/>
    <property type="match status" value="1"/>
</dbReference>
<dbReference type="PROSITE" id="PS51294">
    <property type="entry name" value="HTH_MYB"/>
    <property type="match status" value="1"/>
</dbReference>
<dbReference type="CDD" id="cd11660">
    <property type="entry name" value="SANT_TRF"/>
    <property type="match status" value="1"/>
</dbReference>
<dbReference type="PANTHER" id="PTHR47122">
    <property type="entry name" value="MYB-LIKE DNA-BINDING DOMAIN CONTAINING PROTEIN, EXPRESSED"/>
    <property type="match status" value="1"/>
</dbReference>
<evidence type="ECO:0000313" key="6">
    <source>
        <dbReference type="Proteomes" id="UP001231189"/>
    </source>
</evidence>
<dbReference type="EMBL" id="JAUUTY010000003">
    <property type="protein sequence ID" value="KAK1670466.1"/>
    <property type="molecule type" value="Genomic_DNA"/>
</dbReference>
<dbReference type="Proteomes" id="UP001231189">
    <property type="component" value="Unassembled WGS sequence"/>
</dbReference>
<dbReference type="InterPro" id="IPR017930">
    <property type="entry name" value="Myb_dom"/>
</dbReference>
<feature type="compositionally biased region" description="Acidic residues" evidence="2">
    <location>
        <begin position="99"/>
        <end position="114"/>
    </location>
</feature>
<accession>A0AAD8WQ61</accession>
<reference evidence="5" key="1">
    <citation type="submission" date="2023-07" db="EMBL/GenBank/DDBJ databases">
        <title>A chromosome-level genome assembly of Lolium multiflorum.</title>
        <authorList>
            <person name="Chen Y."/>
            <person name="Copetti D."/>
            <person name="Kolliker R."/>
            <person name="Studer B."/>
        </authorList>
    </citation>
    <scope>NUCLEOTIDE SEQUENCE</scope>
    <source>
        <strain evidence="5">02402/16</strain>
        <tissue evidence="5">Leaf</tissue>
    </source>
</reference>